<name>W7ID55_9PSEU</name>
<reference evidence="2 3" key="1">
    <citation type="journal article" date="2014" name="Genome Announc.">
        <title>Draft Genome Sequence of the Antitrypanosomally Active Sponge-Associated Bacterium Actinokineospora sp. Strain EG49.</title>
        <authorList>
            <person name="Harjes J."/>
            <person name="Ryu T."/>
            <person name="Abdelmohsen U.R."/>
            <person name="Moitinho-Silva L."/>
            <person name="Horn H."/>
            <person name="Ravasi T."/>
            <person name="Hentschel U."/>
        </authorList>
    </citation>
    <scope>NUCLEOTIDE SEQUENCE [LARGE SCALE GENOMIC DNA]</scope>
    <source>
        <strain evidence="2 3">EG49</strain>
    </source>
</reference>
<dbReference type="AlphaFoldDB" id="W7ID55"/>
<dbReference type="OrthoDB" id="9763050at2"/>
<evidence type="ECO:0000259" key="1">
    <source>
        <dbReference type="PROSITE" id="PS51677"/>
    </source>
</evidence>
<dbReference type="CDD" id="cd10959">
    <property type="entry name" value="CE4_NodB_like_3"/>
    <property type="match status" value="1"/>
</dbReference>
<dbReference type="SUPFAM" id="SSF88713">
    <property type="entry name" value="Glycoside hydrolase/deacetylase"/>
    <property type="match status" value="1"/>
</dbReference>
<dbReference type="PANTHER" id="PTHR10587">
    <property type="entry name" value="GLYCOSYL TRANSFERASE-RELATED"/>
    <property type="match status" value="1"/>
</dbReference>
<comment type="caution">
    <text evidence="2">The sequence shown here is derived from an EMBL/GenBank/DDBJ whole genome shotgun (WGS) entry which is preliminary data.</text>
</comment>
<sequence length="238" mass="25153">MLGQTARRLILPLTSPVGSIRTVTTPTPQVVLTYDDGPVPEDTPGVLSALSDAGATATFFVLVARAEREPSLLAEIVAAGHEVALHGIDHVRLTTLSPGEVLRRTREGKERLEQMLGAPVRWFRPPYGAQQPATWAAIRRCGLESVVWNRTGYDWQDDPVGEVAERTLAGASAGDVILMHDGHAGLDVGVDDGPAPGFSREGLARAVLGGLAERGLAPVSLGEAVGTGKAVKGAWFRK</sequence>
<dbReference type="Pfam" id="PF01522">
    <property type="entry name" value="Polysacc_deac_1"/>
    <property type="match status" value="1"/>
</dbReference>
<proteinExistence type="predicted"/>
<keyword evidence="3" id="KW-1185">Reference proteome</keyword>
<feature type="domain" description="NodB homology" evidence="1">
    <location>
        <begin position="28"/>
        <end position="219"/>
    </location>
</feature>
<dbReference type="InterPro" id="IPR050248">
    <property type="entry name" value="Polysacc_deacetylase_ArnD"/>
</dbReference>
<evidence type="ECO:0000313" key="3">
    <source>
        <dbReference type="Proteomes" id="UP000019277"/>
    </source>
</evidence>
<dbReference type="Proteomes" id="UP000019277">
    <property type="component" value="Unassembled WGS sequence"/>
</dbReference>
<protein>
    <submittedName>
        <fullName evidence="2">Polysaccharide deacetylase</fullName>
    </submittedName>
</protein>
<dbReference type="Gene3D" id="3.20.20.370">
    <property type="entry name" value="Glycoside hydrolase/deacetylase"/>
    <property type="match status" value="1"/>
</dbReference>
<dbReference type="EMBL" id="AYXG01000240">
    <property type="protein sequence ID" value="EWC58493.1"/>
    <property type="molecule type" value="Genomic_DNA"/>
</dbReference>
<evidence type="ECO:0000313" key="2">
    <source>
        <dbReference type="EMBL" id="EWC58493.1"/>
    </source>
</evidence>
<dbReference type="eggNOG" id="COG0726">
    <property type="taxonomic scope" value="Bacteria"/>
</dbReference>
<organism evidence="2 3">
    <name type="scientific">Actinokineospora spheciospongiae</name>
    <dbReference type="NCBI Taxonomy" id="909613"/>
    <lineage>
        <taxon>Bacteria</taxon>
        <taxon>Bacillati</taxon>
        <taxon>Actinomycetota</taxon>
        <taxon>Actinomycetes</taxon>
        <taxon>Pseudonocardiales</taxon>
        <taxon>Pseudonocardiaceae</taxon>
        <taxon>Actinokineospora</taxon>
    </lineage>
</organism>
<dbReference type="GO" id="GO:0016810">
    <property type="term" value="F:hydrolase activity, acting on carbon-nitrogen (but not peptide) bonds"/>
    <property type="evidence" value="ECO:0007669"/>
    <property type="project" value="InterPro"/>
</dbReference>
<gene>
    <name evidence="2" type="ORF">UO65_6173</name>
</gene>
<accession>W7ID55</accession>
<dbReference type="STRING" id="909613.UO65_6173"/>
<dbReference type="InterPro" id="IPR011330">
    <property type="entry name" value="Glyco_hydro/deAcase_b/a-brl"/>
</dbReference>
<dbReference type="PROSITE" id="PS51677">
    <property type="entry name" value="NODB"/>
    <property type="match status" value="1"/>
</dbReference>
<dbReference type="GO" id="GO:0005975">
    <property type="term" value="P:carbohydrate metabolic process"/>
    <property type="evidence" value="ECO:0007669"/>
    <property type="project" value="InterPro"/>
</dbReference>
<dbReference type="InterPro" id="IPR002509">
    <property type="entry name" value="NODB_dom"/>
</dbReference>
<dbReference type="PATRIC" id="fig|909613.9.peg.6171"/>
<dbReference type="PANTHER" id="PTHR10587:SF137">
    <property type="entry name" value="4-DEOXY-4-FORMAMIDO-L-ARABINOSE-PHOSPHOUNDECAPRENOL DEFORMYLASE ARND-RELATED"/>
    <property type="match status" value="1"/>
</dbReference>